<dbReference type="InterPro" id="IPR052029">
    <property type="entry name" value="PpiD_chaperone"/>
</dbReference>
<keyword evidence="6 12" id="KW-0472">Membrane</keyword>
<evidence type="ECO:0000256" key="1">
    <source>
        <dbReference type="ARBA" id="ARBA00004382"/>
    </source>
</evidence>
<dbReference type="Pfam" id="PF13616">
    <property type="entry name" value="Rotamase_3"/>
    <property type="match status" value="1"/>
</dbReference>
<dbReference type="Pfam" id="PF13624">
    <property type="entry name" value="SurA_N_3"/>
    <property type="match status" value="2"/>
</dbReference>
<keyword evidence="11 14" id="KW-0413">Isomerase</keyword>
<evidence type="ECO:0000256" key="2">
    <source>
        <dbReference type="ARBA" id="ARBA00022475"/>
    </source>
</evidence>
<keyword evidence="3" id="KW-0997">Cell inner membrane</keyword>
<protein>
    <recommendedName>
        <fullName evidence="9">Periplasmic chaperone PpiD</fullName>
    </recommendedName>
    <alternativeName>
        <fullName evidence="10">Periplasmic folding chaperone</fullName>
    </alternativeName>
</protein>
<keyword evidence="4 12" id="KW-0812">Transmembrane</keyword>
<dbReference type="RefSeq" id="WP_162348274.1">
    <property type="nucleotide sequence ID" value="NZ_QOVG01000001.1"/>
</dbReference>
<evidence type="ECO:0000313" key="14">
    <source>
        <dbReference type="EMBL" id="NDK37744.1"/>
    </source>
</evidence>
<evidence type="ECO:0000256" key="6">
    <source>
        <dbReference type="ARBA" id="ARBA00023136"/>
    </source>
</evidence>
<keyword evidence="11" id="KW-0697">Rotamase</keyword>
<proteinExistence type="inferred from homology"/>
<keyword evidence="15" id="KW-1185">Reference proteome</keyword>
<evidence type="ECO:0000259" key="13">
    <source>
        <dbReference type="PROSITE" id="PS50198"/>
    </source>
</evidence>
<comment type="caution">
    <text evidence="14">The sequence shown here is derived from an EMBL/GenBank/DDBJ whole genome shotgun (WGS) entry which is preliminary data.</text>
</comment>
<gene>
    <name evidence="14" type="ORF">DT603_02655</name>
</gene>
<dbReference type="InterPro" id="IPR000297">
    <property type="entry name" value="PPIase_PpiC"/>
</dbReference>
<dbReference type="Proteomes" id="UP001429354">
    <property type="component" value="Unassembled WGS sequence"/>
</dbReference>
<evidence type="ECO:0000256" key="4">
    <source>
        <dbReference type="ARBA" id="ARBA00022692"/>
    </source>
</evidence>
<reference evidence="14 15" key="1">
    <citation type="submission" date="2018-07" db="EMBL/GenBank/DDBJ databases">
        <title>Whole genome Sequencing of Pseudoxanthomonas gei KCTC 32298 (T).</title>
        <authorList>
            <person name="Kumar S."/>
            <person name="Bansal K."/>
            <person name="Kaur A."/>
            <person name="Patil P."/>
            <person name="Sharma S."/>
            <person name="Patil P.B."/>
        </authorList>
    </citation>
    <scope>NUCLEOTIDE SEQUENCE [LARGE SCALE GENOMIC DNA]</scope>
    <source>
        <strain evidence="14 15">KCTC 32298</strain>
    </source>
</reference>
<evidence type="ECO:0000256" key="7">
    <source>
        <dbReference type="ARBA" id="ARBA00023186"/>
    </source>
</evidence>
<evidence type="ECO:0000256" key="9">
    <source>
        <dbReference type="ARBA" id="ARBA00040743"/>
    </source>
</evidence>
<dbReference type="SUPFAM" id="SSF54534">
    <property type="entry name" value="FKBP-like"/>
    <property type="match status" value="1"/>
</dbReference>
<evidence type="ECO:0000313" key="15">
    <source>
        <dbReference type="Proteomes" id="UP001429354"/>
    </source>
</evidence>
<dbReference type="InterPro" id="IPR027304">
    <property type="entry name" value="Trigger_fact/SurA_dom_sf"/>
</dbReference>
<keyword evidence="2" id="KW-1003">Cell membrane</keyword>
<dbReference type="EMBL" id="QOVG01000001">
    <property type="protein sequence ID" value="NDK37744.1"/>
    <property type="molecule type" value="Genomic_DNA"/>
</dbReference>
<evidence type="ECO:0000256" key="10">
    <source>
        <dbReference type="ARBA" id="ARBA00042775"/>
    </source>
</evidence>
<evidence type="ECO:0000256" key="5">
    <source>
        <dbReference type="ARBA" id="ARBA00022989"/>
    </source>
</evidence>
<dbReference type="PROSITE" id="PS50198">
    <property type="entry name" value="PPIC_PPIASE_2"/>
    <property type="match status" value="1"/>
</dbReference>
<dbReference type="Gene3D" id="1.10.4030.10">
    <property type="entry name" value="Porin chaperone SurA, peptide-binding domain"/>
    <property type="match status" value="1"/>
</dbReference>
<name>A0ABX0A888_9GAMM</name>
<dbReference type="SUPFAM" id="SSF109998">
    <property type="entry name" value="Triger factor/SurA peptide-binding domain-like"/>
    <property type="match status" value="1"/>
</dbReference>
<dbReference type="InterPro" id="IPR046357">
    <property type="entry name" value="PPIase_dom_sf"/>
</dbReference>
<evidence type="ECO:0000256" key="11">
    <source>
        <dbReference type="PROSITE-ProRule" id="PRU00278"/>
    </source>
</evidence>
<evidence type="ECO:0000256" key="12">
    <source>
        <dbReference type="SAM" id="Phobius"/>
    </source>
</evidence>
<accession>A0ABX0A888</accession>
<keyword evidence="7" id="KW-0143">Chaperone</keyword>
<feature type="domain" description="PpiC" evidence="13">
    <location>
        <begin position="289"/>
        <end position="392"/>
    </location>
</feature>
<dbReference type="InterPro" id="IPR023058">
    <property type="entry name" value="PPIase_PpiC_CS"/>
</dbReference>
<feature type="transmembrane region" description="Helical" evidence="12">
    <location>
        <begin position="12"/>
        <end position="30"/>
    </location>
</feature>
<dbReference type="PROSITE" id="PS01096">
    <property type="entry name" value="PPIC_PPIASE_1"/>
    <property type="match status" value="1"/>
</dbReference>
<sequence>MLQKLRDKTSGWIATAVLGLLIVPFAFVGVNEYMGGGKDSAVAKVEAPPTWWQSAPGWWPLSMLWQHEEVTSEEFRAGFEQARQQQRQAMGENFDPRDFETPENKLLVLERLIDQKVLALAAKRSGIVVSDAVVRKAIAEEPAFQVDGKFDASRYALMLSSQTPAMTPVEFQNKIRQSMQEELVPTGIRQSDFVTPKEFDRLAKLLFETRDVSIVAVPAPAADEAAAAVSDAQAKAWYDSHQSDFKQGESVAIEYVEVDGSKLPATAAPVDEAALRKRYEQEKARFMSAEQRHASHILITVPEDANAATRKAAEDKANALTAQAKAPGADFAALAKANSQDPGSKDAGGDLGWVDKGVMVKPFDDALFSMQAGEIRGPVKTDFGYHVLQLREIKPGQGKTFEEVRDELAREQGQAEGDRAYNELAGRLVNEVLKNPTALGPAARNVGLPVQRIGPFSRATASGIAANPAVLRAAFSETLVQDGTVSDPIELGPNHSVVIRVLQHVPEQAQPLAQVRDAVVAAIRADRSSKAAEAAADAILARIAKGETLQAIAAAGKLQTGELPGIPRGQPVPSPEINQAIFEAPAPVPGKVSAAKAKLENGAYAVFVVNKVNQGELAKIPEENRKQLQQQVAQVQGAGAVEAFVKSLRKIFRVARNEDRL</sequence>
<comment type="subcellular location">
    <subcellularLocation>
        <location evidence="1">Cell inner membrane</location>
        <topology evidence="1">Single-pass type II membrane protein</topology>
        <orientation evidence="1">Periplasmic side</orientation>
    </subcellularLocation>
</comment>
<dbReference type="GO" id="GO:0016853">
    <property type="term" value="F:isomerase activity"/>
    <property type="evidence" value="ECO:0007669"/>
    <property type="project" value="UniProtKB-KW"/>
</dbReference>
<keyword evidence="5 12" id="KW-1133">Transmembrane helix</keyword>
<dbReference type="PANTHER" id="PTHR47529">
    <property type="entry name" value="PEPTIDYL-PROLYL CIS-TRANS ISOMERASE D"/>
    <property type="match status" value="1"/>
</dbReference>
<organism evidence="14 15">
    <name type="scientific">Pseudoxanthomonas gei</name>
    <dbReference type="NCBI Taxonomy" id="1383030"/>
    <lineage>
        <taxon>Bacteria</taxon>
        <taxon>Pseudomonadati</taxon>
        <taxon>Pseudomonadota</taxon>
        <taxon>Gammaproteobacteria</taxon>
        <taxon>Lysobacterales</taxon>
        <taxon>Lysobacteraceae</taxon>
        <taxon>Pseudoxanthomonas</taxon>
    </lineage>
</organism>
<evidence type="ECO:0000256" key="3">
    <source>
        <dbReference type="ARBA" id="ARBA00022519"/>
    </source>
</evidence>
<dbReference type="Gene3D" id="3.10.50.40">
    <property type="match status" value="1"/>
</dbReference>
<comment type="similarity">
    <text evidence="8">Belongs to the PpiD chaperone family.</text>
</comment>
<evidence type="ECO:0000256" key="8">
    <source>
        <dbReference type="ARBA" id="ARBA00038408"/>
    </source>
</evidence>
<dbReference type="PANTHER" id="PTHR47529:SF1">
    <property type="entry name" value="PERIPLASMIC CHAPERONE PPID"/>
    <property type="match status" value="1"/>
</dbReference>